<evidence type="ECO:0000256" key="2">
    <source>
        <dbReference type="ARBA" id="ARBA00022898"/>
    </source>
</evidence>
<keyword evidence="5" id="KW-0808">Transferase</keyword>
<evidence type="ECO:0000256" key="4">
    <source>
        <dbReference type="PIRSR" id="PIRSR618319-50"/>
    </source>
</evidence>
<proteinExistence type="inferred from homology"/>
<comment type="cofactor">
    <cofactor evidence="1 4">
        <name>pyridoxal 5'-phosphate</name>
        <dbReference type="ChEBI" id="CHEBI:597326"/>
    </cofactor>
</comment>
<keyword evidence="2 4" id="KW-0663">Pyridoxal phosphate</keyword>
<organism evidence="5 6">
    <name type="scientific">Flagellimonas pacifica</name>
    <dbReference type="NCBI Taxonomy" id="1247520"/>
    <lineage>
        <taxon>Bacteria</taxon>
        <taxon>Pseudomonadati</taxon>
        <taxon>Bacteroidota</taxon>
        <taxon>Flavobacteriia</taxon>
        <taxon>Flavobacteriales</taxon>
        <taxon>Flavobacteriaceae</taxon>
        <taxon>Flagellimonas</taxon>
    </lineage>
</organism>
<dbReference type="InterPro" id="IPR015424">
    <property type="entry name" value="PyrdxlP-dep_Trfase"/>
</dbReference>
<keyword evidence="6" id="KW-1185">Reference proteome</keyword>
<accession>A0A285MCR9</accession>
<evidence type="ECO:0000313" key="5">
    <source>
        <dbReference type="EMBL" id="SNY94503.1"/>
    </source>
</evidence>
<dbReference type="PANTHER" id="PTHR32328:SF0">
    <property type="entry name" value="L-SERYL-TRNA(SEC) SELENIUM TRANSFERASE"/>
    <property type="match status" value="1"/>
</dbReference>
<protein>
    <submittedName>
        <fullName evidence="5">L-seryl-tRNA(Ser) seleniumtransferase</fullName>
    </submittedName>
</protein>
<dbReference type="PANTHER" id="PTHR32328">
    <property type="entry name" value="L-SERYL-TRNA(SEC) SELENIUM TRANSFERASE"/>
    <property type="match status" value="1"/>
</dbReference>
<dbReference type="RefSeq" id="WP_097043830.1">
    <property type="nucleotide sequence ID" value="NZ_OBEH01000001.1"/>
</dbReference>
<dbReference type="Gene3D" id="3.40.640.10">
    <property type="entry name" value="Type I PLP-dependent aspartate aminotransferase-like (Major domain)"/>
    <property type="match status" value="1"/>
</dbReference>
<sequence>MKKSQDKLTRRKLLKTLSSLPVVGGLVGTGLLTPQMMHAAVETPASRNFFKELGLRTFINAAGTYTSMTGSLMSDNVLSAITFGATEYVDLDELQDKVGERIAELLECEYATVTSGAFGAMSIGMAGVLCGMDTSKVSQLPDTTGLKNEVILQEAHNIGYSQALTNVGGKLVRVKTAKELEKAINKNTAMLWFLNANTEEGEIKREEFVAVGKKHGIPTFIDCAADVPPVENLFKFTKMGFDLVAFSGGKGIRGPQSAGLLLGKRKHIEAARLHTPPRGTTIGRGMKVNKEEVLGMLAAVETYLQKDHDAEWKLWESQIKLISDSALSVKGVKTEIHVPPHANHVPSLRITWDENVVKITAEDARKKLKDGHPSIATVGNKDTIGITTWMMVPGQERIVAQRVKEVLENA</sequence>
<dbReference type="SUPFAM" id="SSF53383">
    <property type="entry name" value="PLP-dependent transferases"/>
    <property type="match status" value="1"/>
</dbReference>
<reference evidence="6" key="1">
    <citation type="submission" date="2017-09" db="EMBL/GenBank/DDBJ databases">
        <authorList>
            <person name="Varghese N."/>
            <person name="Submissions S."/>
        </authorList>
    </citation>
    <scope>NUCLEOTIDE SEQUENCE [LARGE SCALE GENOMIC DNA]</scope>
    <source>
        <strain evidence="6">DSM 25885</strain>
    </source>
</reference>
<dbReference type="GO" id="GO:0004125">
    <property type="term" value="F:L-seryl-tRNA(Sec) selenium transferase activity"/>
    <property type="evidence" value="ECO:0007669"/>
    <property type="project" value="TreeGrafter"/>
</dbReference>
<dbReference type="EMBL" id="OBEH01000001">
    <property type="protein sequence ID" value="SNY94503.1"/>
    <property type="molecule type" value="Genomic_DNA"/>
</dbReference>
<evidence type="ECO:0000256" key="1">
    <source>
        <dbReference type="ARBA" id="ARBA00001933"/>
    </source>
</evidence>
<dbReference type="InterPro" id="IPR006311">
    <property type="entry name" value="TAT_signal"/>
</dbReference>
<gene>
    <name evidence="5" type="ORF">SAMN06265377_0163</name>
</gene>
<dbReference type="Proteomes" id="UP000219048">
    <property type="component" value="Unassembled WGS sequence"/>
</dbReference>
<dbReference type="Pfam" id="PF03841">
    <property type="entry name" value="SelA"/>
    <property type="match status" value="1"/>
</dbReference>
<dbReference type="OrthoDB" id="9787096at2"/>
<comment type="similarity">
    <text evidence="3">Belongs to the SelA family.</text>
</comment>
<evidence type="ECO:0000256" key="3">
    <source>
        <dbReference type="ARBA" id="ARBA00044507"/>
    </source>
</evidence>
<name>A0A285MCR9_9FLAO</name>
<dbReference type="PROSITE" id="PS51318">
    <property type="entry name" value="TAT"/>
    <property type="match status" value="1"/>
</dbReference>
<dbReference type="AlphaFoldDB" id="A0A285MCR9"/>
<dbReference type="InterPro" id="IPR018319">
    <property type="entry name" value="SelA-like"/>
</dbReference>
<feature type="modified residue" description="N6-(pyridoxal phosphate)lysine" evidence="4">
    <location>
        <position position="250"/>
    </location>
</feature>
<evidence type="ECO:0000313" key="6">
    <source>
        <dbReference type="Proteomes" id="UP000219048"/>
    </source>
</evidence>
<dbReference type="InterPro" id="IPR015421">
    <property type="entry name" value="PyrdxlP-dep_Trfase_major"/>
</dbReference>